<evidence type="ECO:0000256" key="1">
    <source>
        <dbReference type="SAM" id="MobiDB-lite"/>
    </source>
</evidence>
<feature type="compositionally biased region" description="Basic and acidic residues" evidence="1">
    <location>
        <begin position="144"/>
        <end position="157"/>
    </location>
</feature>
<reference evidence="2 3" key="1">
    <citation type="submission" date="2023-08" db="EMBL/GenBank/DDBJ databases">
        <title>Microbacterium sp. nov., isolated from a waste landfill.</title>
        <authorList>
            <person name="Wen W."/>
        </authorList>
    </citation>
    <scope>NUCLEOTIDE SEQUENCE [LARGE SCALE GENOMIC DNA]</scope>
    <source>
        <strain evidence="2 3">ASV81</strain>
    </source>
</reference>
<dbReference type="RefSeq" id="WP_308490803.1">
    <property type="nucleotide sequence ID" value="NZ_JAVFCB010000016.1"/>
</dbReference>
<accession>A0ABU0XL25</accession>
<evidence type="ECO:0000313" key="2">
    <source>
        <dbReference type="EMBL" id="MDQ4215852.1"/>
    </source>
</evidence>
<evidence type="ECO:0008006" key="4">
    <source>
        <dbReference type="Google" id="ProtNLM"/>
    </source>
</evidence>
<organism evidence="2 3">
    <name type="scientific">Microbacterium capsulatum</name>
    <dbReference type="NCBI Taxonomy" id="3041921"/>
    <lineage>
        <taxon>Bacteria</taxon>
        <taxon>Bacillati</taxon>
        <taxon>Actinomycetota</taxon>
        <taxon>Actinomycetes</taxon>
        <taxon>Micrococcales</taxon>
        <taxon>Microbacteriaceae</taxon>
        <taxon>Microbacterium</taxon>
    </lineage>
</organism>
<name>A0ABU0XL25_9MICO</name>
<dbReference type="EMBL" id="JAVFCB010000016">
    <property type="protein sequence ID" value="MDQ4215852.1"/>
    <property type="molecule type" value="Genomic_DNA"/>
</dbReference>
<gene>
    <name evidence="2" type="ORF">RBR11_18200</name>
</gene>
<protein>
    <recommendedName>
        <fullName evidence="4">Helix-turn-helix domain-containing protein</fullName>
    </recommendedName>
</protein>
<proteinExistence type="predicted"/>
<sequence length="187" mass="19459">MTCAEARRRYTQAYASRRATGSGTPIEHGTSNGYLLGCRDRLTCPGDGDGTTCSEARARYREGRARAAGIAPRVESVDARVAAAKVRELSAGGLSLRRIAALTGCGRTTIADLITGGASSTRKITPATLSRILALDGMPRAHVDTGHFDPRATHPDRFATSSGQAASPRLGEGSLSGPTVAASEMQT</sequence>
<dbReference type="Proteomes" id="UP001230289">
    <property type="component" value="Unassembled WGS sequence"/>
</dbReference>
<comment type="caution">
    <text evidence="2">The sequence shown here is derived from an EMBL/GenBank/DDBJ whole genome shotgun (WGS) entry which is preliminary data.</text>
</comment>
<keyword evidence="3" id="KW-1185">Reference proteome</keyword>
<evidence type="ECO:0000313" key="3">
    <source>
        <dbReference type="Proteomes" id="UP001230289"/>
    </source>
</evidence>
<feature type="region of interest" description="Disordered" evidence="1">
    <location>
        <begin position="144"/>
        <end position="187"/>
    </location>
</feature>